<proteinExistence type="predicted"/>
<dbReference type="EMBL" id="MDET01000036">
    <property type="protein sequence ID" value="OQM74157.1"/>
    <property type="molecule type" value="Genomic_DNA"/>
</dbReference>
<feature type="transmembrane region" description="Helical" evidence="1">
    <location>
        <begin position="44"/>
        <end position="62"/>
    </location>
</feature>
<name>A0A1V8RLT5_9HYPH</name>
<feature type="domain" description="DUF1468" evidence="2">
    <location>
        <begin position="9"/>
        <end position="146"/>
    </location>
</feature>
<dbReference type="STRING" id="1873176.BFN67_22425"/>
<evidence type="ECO:0000259" key="2">
    <source>
        <dbReference type="Pfam" id="PF07331"/>
    </source>
</evidence>
<keyword evidence="1" id="KW-0812">Transmembrane</keyword>
<protein>
    <recommendedName>
        <fullName evidence="2">DUF1468 domain-containing protein</fullName>
    </recommendedName>
</protein>
<dbReference type="InterPro" id="IPR009936">
    <property type="entry name" value="DUF1468"/>
</dbReference>
<dbReference type="AlphaFoldDB" id="A0A1V8RLT5"/>
<dbReference type="Proteomes" id="UP000191905">
    <property type="component" value="Unassembled WGS sequence"/>
</dbReference>
<feature type="transmembrane region" description="Helical" evidence="1">
    <location>
        <begin position="127"/>
        <end position="147"/>
    </location>
</feature>
<dbReference type="OrthoDB" id="5186924at2"/>
<feature type="transmembrane region" description="Helical" evidence="1">
    <location>
        <begin position="83"/>
        <end position="107"/>
    </location>
</feature>
<gene>
    <name evidence="3" type="ORF">BFN67_22425</name>
</gene>
<dbReference type="RefSeq" id="WP_080921029.1">
    <property type="nucleotide sequence ID" value="NZ_MDET01000036.1"/>
</dbReference>
<evidence type="ECO:0000313" key="4">
    <source>
        <dbReference type="Proteomes" id="UP000191905"/>
    </source>
</evidence>
<evidence type="ECO:0000313" key="3">
    <source>
        <dbReference type="EMBL" id="OQM74157.1"/>
    </source>
</evidence>
<keyword evidence="1" id="KW-1133">Transmembrane helix</keyword>
<comment type="caution">
    <text evidence="3">The sequence shown here is derived from an EMBL/GenBank/DDBJ whole genome shotgun (WGS) entry which is preliminary data.</text>
</comment>
<organism evidence="3 4">
    <name type="scientific">Manganibacter manganicus</name>
    <dbReference type="NCBI Taxonomy" id="1873176"/>
    <lineage>
        <taxon>Bacteria</taxon>
        <taxon>Pseudomonadati</taxon>
        <taxon>Pseudomonadota</taxon>
        <taxon>Alphaproteobacteria</taxon>
        <taxon>Hyphomicrobiales</taxon>
        <taxon>Phyllobacteriaceae</taxon>
        <taxon>Manganibacter</taxon>
    </lineage>
</organism>
<keyword evidence="1" id="KW-0472">Membrane</keyword>
<accession>A0A1V8RLT5</accession>
<reference evidence="3 4" key="1">
    <citation type="journal article" date="2016" name="Int. J. Syst. Evol. Microbiol.">
        <title>Pseudaminobacter manganicus sp. nov., isolated from sludge of a manganese mine.</title>
        <authorList>
            <person name="Li J."/>
            <person name="Huang J."/>
            <person name="Liao S."/>
            <person name="Wang G."/>
        </authorList>
    </citation>
    <scope>NUCLEOTIDE SEQUENCE [LARGE SCALE GENOMIC DNA]</scope>
    <source>
        <strain evidence="3 4">JH-7</strain>
    </source>
</reference>
<keyword evidence="4" id="KW-1185">Reference proteome</keyword>
<evidence type="ECO:0000256" key="1">
    <source>
        <dbReference type="SAM" id="Phobius"/>
    </source>
</evidence>
<sequence>MLNSRICRAVFVGLTAIVALLFFWQSLSIPAPTFEPVGGARVPQATAIAIILLAVMALAMALSKRNAAQIEAEAIKPIDWRGVLFVIIFGAYAVALASRTIGLGWLTAAFLIATQALFSEKRFSPPLAIILAISAFALELIFTKVFIIDVTTSF</sequence>
<dbReference type="Pfam" id="PF07331">
    <property type="entry name" value="TctB"/>
    <property type="match status" value="1"/>
</dbReference>